<sequence>MPTYPYISGQGAVVQTFTRLRSGVPPRVDAGYLQRANIAPANESYIISIIRFLGLIDEDGTPVPDNTQFLYGHDEAFKAGIEDRLRATYSQLFGEMGDAALEADKGVLTHWFRMIDKSSEVVGQRQAATFQTLAALAGHGDLPTVRTNTTKKTAAAPNGTIKKNTAKKTAVKKTPDVPGGDGGGQIKGQDAQGVGLTVRIEVNLPPGGDADTYDSIFASIKKHLMS</sequence>
<dbReference type="Pfam" id="PF17278">
    <property type="entry name" value="DUF5343"/>
    <property type="match status" value="1"/>
</dbReference>
<protein>
    <submittedName>
        <fullName evidence="2">DUF5343 domain-containing protein</fullName>
    </submittedName>
</protein>
<comment type="caution">
    <text evidence="2">The sequence shown here is derived from an EMBL/GenBank/DDBJ whole genome shotgun (WGS) entry which is preliminary data.</text>
</comment>
<dbReference type="AlphaFoldDB" id="A0A6M1R0E6"/>
<proteinExistence type="predicted"/>
<evidence type="ECO:0000256" key="1">
    <source>
        <dbReference type="SAM" id="MobiDB-lite"/>
    </source>
</evidence>
<keyword evidence="3" id="KW-1185">Reference proteome</keyword>
<accession>A0A6M1R0E6</accession>
<evidence type="ECO:0000313" key="2">
    <source>
        <dbReference type="EMBL" id="NGN93162.1"/>
    </source>
</evidence>
<organism evidence="2 3">
    <name type="scientific">Nocardioides turkmenicus</name>
    <dbReference type="NCBI Taxonomy" id="2711220"/>
    <lineage>
        <taxon>Bacteria</taxon>
        <taxon>Bacillati</taxon>
        <taxon>Actinomycetota</taxon>
        <taxon>Actinomycetes</taxon>
        <taxon>Propionibacteriales</taxon>
        <taxon>Nocardioidaceae</taxon>
        <taxon>Nocardioides</taxon>
    </lineage>
</organism>
<dbReference type="Proteomes" id="UP000483261">
    <property type="component" value="Unassembled WGS sequence"/>
</dbReference>
<dbReference type="EMBL" id="JAALAA010000007">
    <property type="protein sequence ID" value="NGN93162.1"/>
    <property type="molecule type" value="Genomic_DNA"/>
</dbReference>
<reference evidence="2 3" key="1">
    <citation type="submission" date="2020-02" db="EMBL/GenBank/DDBJ databases">
        <title>Whole-genome analyses of novel actinobacteria.</title>
        <authorList>
            <person name="Sahin N."/>
        </authorList>
    </citation>
    <scope>NUCLEOTIDE SEQUENCE [LARGE SCALE GENOMIC DNA]</scope>
    <source>
        <strain evidence="2 3">KC13</strain>
    </source>
</reference>
<gene>
    <name evidence="2" type="ORF">G5C66_10490</name>
</gene>
<dbReference type="RefSeq" id="WP_165110891.1">
    <property type="nucleotide sequence ID" value="NZ_JAALAA010000007.1"/>
</dbReference>
<feature type="region of interest" description="Disordered" evidence="1">
    <location>
        <begin position="159"/>
        <end position="189"/>
    </location>
</feature>
<dbReference type="InterPro" id="IPR035235">
    <property type="entry name" value="DUF5343"/>
</dbReference>
<name>A0A6M1R0E6_9ACTN</name>
<evidence type="ECO:0000313" key="3">
    <source>
        <dbReference type="Proteomes" id="UP000483261"/>
    </source>
</evidence>